<comment type="cofactor">
    <cofactor evidence="3">
        <name>Mg(2+)</name>
        <dbReference type="ChEBI" id="CHEBI:18420"/>
    </cofactor>
</comment>
<keyword evidence="3 4" id="KW-0288">FMN</keyword>
<evidence type="ECO:0000259" key="6">
    <source>
        <dbReference type="Pfam" id="PF04127"/>
    </source>
</evidence>
<dbReference type="EMBL" id="JNOC01000035">
    <property type="protein sequence ID" value="KPH55608.1"/>
    <property type="molecule type" value="Genomic_DNA"/>
</dbReference>
<comment type="caution">
    <text evidence="3">Lacks conserved residue(s) required for the propagation of feature annotation.</text>
</comment>
<feature type="binding site" evidence="3">
    <location>
        <position position="290"/>
    </location>
    <ligand>
        <name>CTP</name>
        <dbReference type="ChEBI" id="CHEBI:37563"/>
    </ligand>
</feature>
<feature type="domain" description="DNA/pantothenate metabolism flavoprotein C-terminal" evidence="6">
    <location>
        <begin position="193"/>
        <end position="403"/>
    </location>
</feature>
<dbReference type="AlphaFoldDB" id="A0A0N0LT70"/>
<dbReference type="InterPro" id="IPR035929">
    <property type="entry name" value="CoaB-like_sf"/>
</dbReference>
<keyword evidence="7" id="KW-0378">Hydrolase</keyword>
<dbReference type="InterPro" id="IPR007085">
    <property type="entry name" value="DNA/pantothenate-metab_flavo_C"/>
</dbReference>
<dbReference type="GO" id="GO:0010181">
    <property type="term" value="F:FMN binding"/>
    <property type="evidence" value="ECO:0007669"/>
    <property type="project" value="UniProtKB-UniRule"/>
</dbReference>
<proteinExistence type="inferred from homology"/>
<dbReference type="GO" id="GO:0006508">
    <property type="term" value="P:proteolysis"/>
    <property type="evidence" value="ECO:0007669"/>
    <property type="project" value="UniProtKB-KW"/>
</dbReference>
<dbReference type="GO" id="GO:0004633">
    <property type="term" value="F:phosphopantothenoylcysteine decarboxylase activity"/>
    <property type="evidence" value="ECO:0007669"/>
    <property type="project" value="UniProtKB-UniRule"/>
</dbReference>
<feature type="region of interest" description="Phosphopantothenate--cysteine ligase" evidence="3">
    <location>
        <begin position="197"/>
        <end position="405"/>
    </location>
</feature>
<evidence type="ECO:0000259" key="5">
    <source>
        <dbReference type="Pfam" id="PF02441"/>
    </source>
</evidence>
<keyword evidence="3" id="KW-0460">Magnesium</keyword>
<comment type="caution">
    <text evidence="7">The sequence shown here is derived from an EMBL/GenBank/DDBJ whole genome shotgun (WGS) entry which is preliminary data.</text>
</comment>
<evidence type="ECO:0000256" key="2">
    <source>
        <dbReference type="ARBA" id="ARBA00023239"/>
    </source>
</evidence>
<comment type="similarity">
    <text evidence="3 4">In the C-terminal section; belongs to the PPC synthetase family.</text>
</comment>
<dbReference type="Proteomes" id="UP000037997">
    <property type="component" value="Unassembled WGS sequence"/>
</dbReference>
<evidence type="ECO:0000313" key="7">
    <source>
        <dbReference type="EMBL" id="KPH55608.1"/>
    </source>
</evidence>
<dbReference type="InterPro" id="IPR005252">
    <property type="entry name" value="CoaBC"/>
</dbReference>
<keyword evidence="3 4" id="KW-0285">Flavoprotein</keyword>
<feature type="region of interest" description="Phosphopantothenoylcysteine decarboxylase" evidence="3">
    <location>
        <begin position="1"/>
        <end position="196"/>
    </location>
</feature>
<evidence type="ECO:0000256" key="4">
    <source>
        <dbReference type="RuleBase" id="RU364078"/>
    </source>
</evidence>
<dbReference type="PANTHER" id="PTHR14359">
    <property type="entry name" value="HOMO-OLIGOMERIC FLAVIN CONTAINING CYS DECARBOXYLASE FAMILY"/>
    <property type="match status" value="1"/>
</dbReference>
<dbReference type="SUPFAM" id="SSF52507">
    <property type="entry name" value="Homo-oligomeric flavin-containing Cys decarboxylases, HFCD"/>
    <property type="match status" value="1"/>
</dbReference>
<dbReference type="HAMAP" id="MF_02225">
    <property type="entry name" value="CoaBC"/>
    <property type="match status" value="1"/>
</dbReference>
<comment type="cofactor">
    <cofactor evidence="3">
        <name>FMN</name>
        <dbReference type="ChEBI" id="CHEBI:58210"/>
    </cofactor>
    <text evidence="3">Binds 1 FMN per subunit.</text>
</comment>
<gene>
    <name evidence="3" type="primary">coaBC</name>
    <name evidence="7" type="ORF">HPU229334_07200</name>
</gene>
<dbReference type="STRING" id="35818.HPU229336_02390"/>
<feature type="binding site" evidence="3">
    <location>
        <position position="300"/>
    </location>
    <ligand>
        <name>CTP</name>
        <dbReference type="ChEBI" id="CHEBI:37563"/>
    </ligand>
</feature>
<comment type="catalytic activity">
    <reaction evidence="3 4">
        <text>(R)-4'-phosphopantothenate + L-cysteine + CTP = N-[(R)-4-phosphopantothenoyl]-L-cysteine + CMP + diphosphate + H(+)</text>
        <dbReference type="Rhea" id="RHEA:19397"/>
        <dbReference type="ChEBI" id="CHEBI:10986"/>
        <dbReference type="ChEBI" id="CHEBI:15378"/>
        <dbReference type="ChEBI" id="CHEBI:33019"/>
        <dbReference type="ChEBI" id="CHEBI:35235"/>
        <dbReference type="ChEBI" id="CHEBI:37563"/>
        <dbReference type="ChEBI" id="CHEBI:59458"/>
        <dbReference type="ChEBI" id="CHEBI:60377"/>
        <dbReference type="EC" id="6.3.2.5"/>
    </reaction>
</comment>
<keyword evidence="3" id="KW-0479">Metal-binding</keyword>
<dbReference type="Gene3D" id="3.40.50.1950">
    <property type="entry name" value="Flavin prenyltransferase-like"/>
    <property type="match status" value="1"/>
</dbReference>
<comment type="function">
    <text evidence="4">Catalyzes two steps in the biosynthesis of coenzyme A. In the first step cysteine is conjugated to 4'-phosphopantothenate to form 4-phosphopantothenoylcysteine, in the latter compound is decarboxylated to form 4'-phosphopantotheine.</text>
</comment>
<comment type="pathway">
    <text evidence="3 4">Cofactor biosynthesis; coenzyme A biosynthesis; CoA from (R)-pantothenate: step 3/5.</text>
</comment>
<evidence type="ECO:0000256" key="1">
    <source>
        <dbReference type="ARBA" id="ARBA00022793"/>
    </source>
</evidence>
<name>A0A0N0LT70_9HELI</name>
<keyword evidence="1 3" id="KW-0210">Decarboxylase</keyword>
<dbReference type="Gene3D" id="3.40.50.10300">
    <property type="entry name" value="CoaB-like"/>
    <property type="match status" value="1"/>
</dbReference>
<keyword evidence="2 3" id="KW-0456">Lyase</keyword>
<dbReference type="Pfam" id="PF02441">
    <property type="entry name" value="Flavoprotein"/>
    <property type="match status" value="1"/>
</dbReference>
<dbReference type="SUPFAM" id="SSF102645">
    <property type="entry name" value="CoaB-like"/>
    <property type="match status" value="1"/>
</dbReference>
<comment type="function">
    <text evidence="3">Catalyzes two sequential steps in the biosynthesis of coenzyme A. In the first step cysteine is conjugated to 4'-phosphopantothenate to form 4-phosphopantothenoylcysteine. In the second step the latter compound is decarboxylated to form 4'-phosphopantotheine.</text>
</comment>
<organism evidence="7 8">
    <name type="scientific">Helicobacter pullorum</name>
    <dbReference type="NCBI Taxonomy" id="35818"/>
    <lineage>
        <taxon>Bacteria</taxon>
        <taxon>Pseudomonadati</taxon>
        <taxon>Campylobacterota</taxon>
        <taxon>Epsilonproteobacteria</taxon>
        <taxon>Campylobacterales</taxon>
        <taxon>Helicobacteraceae</taxon>
        <taxon>Helicobacter</taxon>
    </lineage>
</organism>
<evidence type="ECO:0000256" key="3">
    <source>
        <dbReference type="HAMAP-Rule" id="MF_02225"/>
    </source>
</evidence>
<comment type="catalytic activity">
    <reaction evidence="3 4">
        <text>N-[(R)-4-phosphopantothenoyl]-L-cysteine + H(+) = (R)-4'-phosphopantetheine + CO2</text>
        <dbReference type="Rhea" id="RHEA:16793"/>
        <dbReference type="ChEBI" id="CHEBI:15378"/>
        <dbReference type="ChEBI" id="CHEBI:16526"/>
        <dbReference type="ChEBI" id="CHEBI:59458"/>
        <dbReference type="ChEBI" id="CHEBI:61723"/>
        <dbReference type="EC" id="4.1.1.36"/>
    </reaction>
</comment>
<dbReference type="GO" id="GO:0046872">
    <property type="term" value="F:metal ion binding"/>
    <property type="evidence" value="ECO:0007669"/>
    <property type="project" value="UniProtKB-KW"/>
</dbReference>
<feature type="binding site" evidence="3">
    <location>
        <position position="333"/>
    </location>
    <ligand>
        <name>CTP</name>
        <dbReference type="ChEBI" id="CHEBI:37563"/>
    </ligand>
</feature>
<dbReference type="RefSeq" id="WP_054198085.1">
    <property type="nucleotide sequence ID" value="NZ_JNOC01000035.1"/>
</dbReference>
<dbReference type="PATRIC" id="fig|35818.11.peg.1425"/>
<dbReference type="GO" id="GO:0015941">
    <property type="term" value="P:pantothenate catabolic process"/>
    <property type="evidence" value="ECO:0007669"/>
    <property type="project" value="InterPro"/>
</dbReference>
<dbReference type="NCBIfam" id="TIGR00521">
    <property type="entry name" value="coaBC_dfp"/>
    <property type="match status" value="1"/>
</dbReference>
<feature type="domain" description="Flavoprotein" evidence="5">
    <location>
        <begin position="12"/>
        <end position="178"/>
    </location>
</feature>
<dbReference type="GO" id="GO:0004632">
    <property type="term" value="F:phosphopantothenate--cysteine ligase activity"/>
    <property type="evidence" value="ECO:0007669"/>
    <property type="project" value="UniProtKB-UniRule"/>
</dbReference>
<dbReference type="EC" id="6.3.2.5" evidence="3"/>
<keyword evidence="3 4" id="KW-0436">Ligase</keyword>
<dbReference type="InterPro" id="IPR003382">
    <property type="entry name" value="Flavoprotein"/>
</dbReference>
<reference evidence="7 8" key="1">
    <citation type="submission" date="2014-06" db="EMBL/GenBank/DDBJ databases">
        <title>Helicobacter pullorum isolates in fresh chicken meat - phenotypic and genotypic features.</title>
        <authorList>
            <person name="Borges V."/>
            <person name="Santos A."/>
            <person name="Correia C.B."/>
            <person name="Saraiva M."/>
            <person name="Menard A."/>
            <person name="Vieira L."/>
            <person name="Sampaio D.A."/>
            <person name="Gomes J.P."/>
            <person name="Oleastro M."/>
        </authorList>
    </citation>
    <scope>NUCLEOTIDE SEQUENCE [LARGE SCALE GENOMIC DNA]</scope>
    <source>
        <strain evidence="7 8">229334/12</strain>
    </source>
</reference>
<comment type="pathway">
    <text evidence="3 4">Cofactor biosynthesis; coenzyme A biosynthesis; CoA from (R)-pantothenate: step 2/5.</text>
</comment>
<protein>
    <recommendedName>
        <fullName evidence="3">Coenzyme A biosynthesis bifunctional protein CoaBC</fullName>
    </recommendedName>
    <alternativeName>
        <fullName evidence="3">DNA/pantothenate metabolism flavoprotein</fullName>
    </alternativeName>
    <alternativeName>
        <fullName evidence="3">Phosphopantothenoylcysteine synthetase/decarboxylase</fullName>
        <shortName evidence="3">PPCS-PPCDC</shortName>
    </alternativeName>
    <domain>
        <recommendedName>
            <fullName evidence="3">Phosphopantothenoylcysteine decarboxylase</fullName>
            <shortName evidence="3">PPC decarboxylase</shortName>
            <shortName evidence="3">PPC-DC</shortName>
            <ecNumber evidence="3">4.1.1.36</ecNumber>
        </recommendedName>
        <alternativeName>
            <fullName evidence="3">CoaC</fullName>
        </alternativeName>
    </domain>
    <domain>
        <recommendedName>
            <fullName evidence="3">Phosphopantothenate--cysteine ligase</fullName>
            <ecNumber evidence="3">6.3.2.5</ecNumber>
        </recommendedName>
        <alternativeName>
            <fullName evidence="3">CoaB</fullName>
        </alternativeName>
        <alternativeName>
            <fullName evidence="3">Phosphopantothenoylcysteine synthetase</fullName>
            <shortName evidence="3">PPC synthetase</shortName>
            <shortName evidence="3">PPC-S</shortName>
        </alternativeName>
    </domain>
</protein>
<dbReference type="GO" id="GO:0015937">
    <property type="term" value="P:coenzyme A biosynthetic process"/>
    <property type="evidence" value="ECO:0007669"/>
    <property type="project" value="UniProtKB-UniRule"/>
</dbReference>
<feature type="binding site" evidence="3">
    <location>
        <position position="351"/>
    </location>
    <ligand>
        <name>CTP</name>
        <dbReference type="ChEBI" id="CHEBI:37563"/>
    </ligand>
</feature>
<dbReference type="PANTHER" id="PTHR14359:SF6">
    <property type="entry name" value="PHOSPHOPANTOTHENOYLCYSTEINE DECARBOXYLASE"/>
    <property type="match status" value="1"/>
</dbReference>
<accession>A0A0N0LT70</accession>
<keyword evidence="7" id="KW-0645">Protease</keyword>
<dbReference type="GO" id="GO:0008233">
    <property type="term" value="F:peptidase activity"/>
    <property type="evidence" value="ECO:0007669"/>
    <property type="project" value="UniProtKB-KW"/>
</dbReference>
<feature type="active site" description="Proton donor" evidence="3">
    <location>
        <position position="164"/>
    </location>
</feature>
<sequence>MNPNLPPLLKDKKIALGVCGSIAIYKSIEILRNLQKLGAKVRIVMSDKSQDFIHPLLFETLSNYEVLCSQTQKWSQSPNNHIEIASWADLFLIAPCTANSINKIAYGIADNILLESFLAFDKTKLIAPAANTKMLENHATLESLEILKQRGISIINPQSKELACKQIGNGALAEPLEITYQVIRAFYQKDFWQDRQIGISSGGSREKIDSVRYLSNYSSGKMGASLALASYFLGANVTYIGSLLPYTLPLAIQTIHTETSQDFLQSIQKWQNSSISNKRPFLFMSAAISDYIPKNPLNYKLKKEQIGKEWNLSLEKNIDILQSLSPKQYTIGFKLESQNGIQNATKALQEKHLDAICLNEITQDFTPLNSQKNHIVWIDKTGKKDLGECDKFSLALKILQEAENL</sequence>
<dbReference type="UniPathway" id="UPA00241">
    <property type="reaction ID" value="UER00353"/>
</dbReference>
<dbReference type="InterPro" id="IPR036551">
    <property type="entry name" value="Flavin_trans-like"/>
</dbReference>
<keyword evidence="3" id="KW-0511">Multifunctional enzyme</keyword>
<dbReference type="Pfam" id="PF04127">
    <property type="entry name" value="DFP"/>
    <property type="match status" value="1"/>
</dbReference>
<dbReference type="GO" id="GO:0071513">
    <property type="term" value="C:phosphopantothenoylcysteine decarboxylase complex"/>
    <property type="evidence" value="ECO:0007669"/>
    <property type="project" value="TreeGrafter"/>
</dbReference>
<comment type="similarity">
    <text evidence="3 4">In the N-terminal section; belongs to the HFCD (homo-oligomeric flavin containing Cys decarboxylase) superfamily.</text>
</comment>
<evidence type="ECO:0000313" key="8">
    <source>
        <dbReference type="Proteomes" id="UP000037997"/>
    </source>
</evidence>
<dbReference type="EC" id="4.1.1.36" evidence="3"/>